<dbReference type="InterPro" id="IPR001452">
    <property type="entry name" value="SH3_domain"/>
</dbReference>
<dbReference type="AlphaFoldDB" id="A0A974CW79"/>
<dbReference type="InterPro" id="IPR035554">
    <property type="entry name" value="Otoraplin_SH3"/>
</dbReference>
<dbReference type="GO" id="GO:0001502">
    <property type="term" value="P:cartilage condensation"/>
    <property type="evidence" value="ECO:0007669"/>
    <property type="project" value="TreeGrafter"/>
</dbReference>
<dbReference type="SMART" id="SM00326">
    <property type="entry name" value="SH3"/>
    <property type="match status" value="1"/>
</dbReference>
<dbReference type="OMA" id="CFKISHY"/>
<evidence type="ECO:0000256" key="2">
    <source>
        <dbReference type="PROSITE-ProRule" id="PRU00192"/>
    </source>
</evidence>
<evidence type="ECO:0000259" key="3">
    <source>
        <dbReference type="PROSITE" id="PS50002"/>
    </source>
</evidence>
<accession>A0A974CW79</accession>
<dbReference type="CDD" id="cd11891">
    <property type="entry name" value="MIAL"/>
    <property type="match status" value="1"/>
</dbReference>
<evidence type="ECO:0000313" key="5">
    <source>
        <dbReference type="Proteomes" id="UP000694892"/>
    </source>
</evidence>
<proteinExistence type="predicted"/>
<dbReference type="PANTHER" id="PTHR47146:SF1">
    <property type="entry name" value="OTORAPLIN"/>
    <property type="match status" value="1"/>
</dbReference>
<gene>
    <name evidence="4" type="ORF">XELAEV_18026469mg</name>
</gene>
<reference evidence="5" key="1">
    <citation type="journal article" date="2016" name="Nature">
        <title>Genome evolution in the allotetraploid frog Xenopus laevis.</title>
        <authorList>
            <person name="Session A.M."/>
            <person name="Uno Y."/>
            <person name="Kwon T."/>
            <person name="Chapman J.A."/>
            <person name="Toyoda A."/>
            <person name="Takahashi S."/>
            <person name="Fukui A."/>
            <person name="Hikosaka A."/>
            <person name="Suzuki A."/>
            <person name="Kondo M."/>
            <person name="van Heeringen S.J."/>
            <person name="Quigley I."/>
            <person name="Heinz S."/>
            <person name="Ogino H."/>
            <person name="Ochi H."/>
            <person name="Hellsten U."/>
            <person name="Lyons J.B."/>
            <person name="Simakov O."/>
            <person name="Putnam N."/>
            <person name="Stites J."/>
            <person name="Kuroki Y."/>
            <person name="Tanaka T."/>
            <person name="Michiue T."/>
            <person name="Watanabe M."/>
            <person name="Bogdanovic O."/>
            <person name="Lister R."/>
            <person name="Georgiou G."/>
            <person name="Paranjpe S.S."/>
            <person name="van Kruijsbergen I."/>
            <person name="Shu S."/>
            <person name="Carlson J."/>
            <person name="Kinoshita T."/>
            <person name="Ohta Y."/>
            <person name="Mawaribuchi S."/>
            <person name="Jenkins J."/>
            <person name="Grimwood J."/>
            <person name="Schmutz J."/>
            <person name="Mitros T."/>
            <person name="Mozaffari S.V."/>
            <person name="Suzuki Y."/>
            <person name="Haramoto Y."/>
            <person name="Yamamoto T.S."/>
            <person name="Takagi C."/>
            <person name="Heald R."/>
            <person name="Miller K."/>
            <person name="Haudenschild C."/>
            <person name="Kitzman J."/>
            <person name="Nakayama T."/>
            <person name="Izutsu Y."/>
            <person name="Robert J."/>
            <person name="Fortriede J."/>
            <person name="Burns K."/>
            <person name="Lotay V."/>
            <person name="Karimi K."/>
            <person name="Yasuoka Y."/>
            <person name="Dichmann D.S."/>
            <person name="Flajnik M.F."/>
            <person name="Houston D.W."/>
            <person name="Shendure J."/>
            <person name="DuPasquier L."/>
            <person name="Vize P.D."/>
            <person name="Zorn A.M."/>
            <person name="Ito M."/>
            <person name="Marcotte E.M."/>
            <person name="Wallingford J.B."/>
            <person name="Ito Y."/>
            <person name="Asashima M."/>
            <person name="Ueno N."/>
            <person name="Matsuda Y."/>
            <person name="Veenstra G.J."/>
            <person name="Fujiyama A."/>
            <person name="Harland R.M."/>
            <person name="Taira M."/>
            <person name="Rokhsar D.S."/>
        </authorList>
    </citation>
    <scope>NUCLEOTIDE SEQUENCE [LARGE SCALE GENOMIC DNA]</scope>
    <source>
        <strain evidence="5">J</strain>
    </source>
</reference>
<evidence type="ECO:0000256" key="1">
    <source>
        <dbReference type="ARBA" id="ARBA00022443"/>
    </source>
</evidence>
<dbReference type="InterPro" id="IPR036028">
    <property type="entry name" value="SH3-like_dom_sf"/>
</dbReference>
<dbReference type="Proteomes" id="UP000694892">
    <property type="component" value="Chromosome 5L"/>
</dbReference>
<dbReference type="Gene3D" id="2.30.30.40">
    <property type="entry name" value="SH3 Domains"/>
    <property type="match status" value="1"/>
</dbReference>
<evidence type="ECO:0000313" key="4">
    <source>
        <dbReference type="EMBL" id="OCT79661.1"/>
    </source>
</evidence>
<keyword evidence="1 2" id="KW-0728">SH3 domain</keyword>
<feature type="domain" description="SH3" evidence="3">
    <location>
        <begin position="42"/>
        <end position="114"/>
    </location>
</feature>
<protein>
    <recommendedName>
        <fullName evidence="3">SH3 domain-containing protein</fullName>
    </recommendedName>
</protein>
<sequence>MSPVVYVVAVFIYVGFIPDEVKGIYMDKLAEKKLCADDECVYTLSLARAEDDYNAPDCRFINIKRGDLVYVYSKLIKQEDGGEFWSGSVYSDQYRDQMGLVGYFPSSLVTELHVYQDLTQELPTTIYQGSNFKVENTSKFDHRIESSDIRSMIVFRSYFELDD</sequence>
<name>A0A974CW79_XENLA</name>
<organism evidence="4 5">
    <name type="scientific">Xenopus laevis</name>
    <name type="common">African clawed frog</name>
    <dbReference type="NCBI Taxonomy" id="8355"/>
    <lineage>
        <taxon>Eukaryota</taxon>
        <taxon>Metazoa</taxon>
        <taxon>Chordata</taxon>
        <taxon>Craniata</taxon>
        <taxon>Vertebrata</taxon>
        <taxon>Euteleostomi</taxon>
        <taxon>Amphibia</taxon>
        <taxon>Batrachia</taxon>
        <taxon>Anura</taxon>
        <taxon>Pipoidea</taxon>
        <taxon>Pipidae</taxon>
        <taxon>Xenopodinae</taxon>
        <taxon>Xenopus</taxon>
        <taxon>Xenopus</taxon>
    </lineage>
</organism>
<dbReference type="Pfam" id="PF07653">
    <property type="entry name" value="SH3_2"/>
    <property type="match status" value="1"/>
</dbReference>
<dbReference type="SUPFAM" id="SSF50044">
    <property type="entry name" value="SH3-domain"/>
    <property type="match status" value="1"/>
</dbReference>
<dbReference type="EMBL" id="CM004474">
    <property type="protein sequence ID" value="OCT79661.1"/>
    <property type="molecule type" value="Genomic_DNA"/>
</dbReference>
<dbReference type="PANTHER" id="PTHR47146">
    <property type="entry name" value="OTORAPLIN"/>
    <property type="match status" value="1"/>
</dbReference>
<dbReference type="PROSITE" id="PS50002">
    <property type="entry name" value="SH3"/>
    <property type="match status" value="1"/>
</dbReference>
<dbReference type="InterPro" id="IPR042801">
    <property type="entry name" value="OTOR"/>
</dbReference>